<evidence type="ECO:0000313" key="2">
    <source>
        <dbReference type="EMBL" id="CBF76370.1"/>
    </source>
</evidence>
<reference evidence="3" key="2">
    <citation type="journal article" date="2009" name="Fungal Genet. Biol.">
        <title>The 2008 update of the Aspergillus nidulans genome annotation: a community effort.</title>
        <authorList>
            <person name="Wortman J.R."/>
            <person name="Gilsenan J.M."/>
            <person name="Joardar V."/>
            <person name="Deegan J."/>
            <person name="Clutterbuck J."/>
            <person name="Andersen M.R."/>
            <person name="Archer D."/>
            <person name="Bencina M."/>
            <person name="Braus G."/>
            <person name="Coutinho P."/>
            <person name="von Dohren H."/>
            <person name="Doonan J."/>
            <person name="Driessen A.J."/>
            <person name="Durek P."/>
            <person name="Espeso E."/>
            <person name="Fekete E."/>
            <person name="Flipphi M."/>
            <person name="Estrada C.G."/>
            <person name="Geysens S."/>
            <person name="Goldman G."/>
            <person name="de Groot P.W."/>
            <person name="Hansen K."/>
            <person name="Harris S.D."/>
            <person name="Heinekamp T."/>
            <person name="Helmstaedt K."/>
            <person name="Henrissat B."/>
            <person name="Hofmann G."/>
            <person name="Homan T."/>
            <person name="Horio T."/>
            <person name="Horiuchi H."/>
            <person name="James S."/>
            <person name="Jones M."/>
            <person name="Karaffa L."/>
            <person name="Karanyi Z."/>
            <person name="Kato M."/>
            <person name="Keller N."/>
            <person name="Kelly D.E."/>
            <person name="Kiel J.A."/>
            <person name="Kim J.M."/>
            <person name="van der Klei I.J."/>
            <person name="Klis F.M."/>
            <person name="Kovalchuk A."/>
            <person name="Krasevec N."/>
            <person name="Kubicek C.P."/>
            <person name="Liu B."/>
            <person name="Maccabe A."/>
            <person name="Meyer V."/>
            <person name="Mirabito P."/>
            <person name="Miskei M."/>
            <person name="Mos M."/>
            <person name="Mullins J."/>
            <person name="Nelson D.R."/>
            <person name="Nielsen J."/>
            <person name="Oakley B.R."/>
            <person name="Osmani S.A."/>
            <person name="Pakula T."/>
            <person name="Paszewski A."/>
            <person name="Paulsen I."/>
            <person name="Pilsyk S."/>
            <person name="Pocsi I."/>
            <person name="Punt P.J."/>
            <person name="Ram A.F."/>
            <person name="Ren Q."/>
            <person name="Robellet X."/>
            <person name="Robson G."/>
            <person name="Seiboth B."/>
            <person name="van Solingen P."/>
            <person name="Specht T."/>
            <person name="Sun J."/>
            <person name="Taheri-Talesh N."/>
            <person name="Takeshita N."/>
            <person name="Ussery D."/>
            <person name="vanKuyk P.A."/>
            <person name="Visser H."/>
            <person name="van de Vondervoort P.J."/>
            <person name="de Vries R.P."/>
            <person name="Walton J."/>
            <person name="Xiang X."/>
            <person name="Xiong Y."/>
            <person name="Zeng A.P."/>
            <person name="Brandt B.W."/>
            <person name="Cornell M.J."/>
            <person name="van den Hondel C.A."/>
            <person name="Visser J."/>
            <person name="Oliver S.G."/>
            <person name="Turner G."/>
        </authorList>
    </citation>
    <scope>GENOME REANNOTATION</scope>
    <source>
        <strain evidence="3">FGSC A4 / ATCC 38163 / CBS 112.46 / NRRL 194 / M139</strain>
    </source>
</reference>
<keyword evidence="3" id="KW-1185">Reference proteome</keyword>
<feature type="chain" id="PRO_5010288544" evidence="1">
    <location>
        <begin position="21"/>
        <end position="117"/>
    </location>
</feature>
<evidence type="ECO:0000256" key="1">
    <source>
        <dbReference type="SAM" id="SignalP"/>
    </source>
</evidence>
<dbReference type="HOGENOM" id="CLU_2084824_0_0_1"/>
<dbReference type="RefSeq" id="XP_662574.1">
    <property type="nucleotide sequence ID" value="XM_657482.1"/>
</dbReference>
<dbReference type="Proteomes" id="UP000000560">
    <property type="component" value="Chromosome III"/>
</dbReference>
<dbReference type="GeneID" id="2872767"/>
<name>Q5B3B0_EMENI</name>
<dbReference type="AlphaFoldDB" id="Q5B3B0"/>
<protein>
    <submittedName>
        <fullName evidence="2">Uncharacterized protein</fullName>
    </submittedName>
</protein>
<dbReference type="InParanoid" id="Q5B3B0"/>
<sequence length="117" mass="12115">MKSLTILGAVSALFLGRATAQITVTIPPFPDLPTMSIPTLTLPTSISLPSLPSIAIPTLPTSLPESVCFAVPTIPTSISVPTLMAAAPTAGPDSNTTQVLNDQFERMHPRQIAPLGA</sequence>
<proteinExistence type="predicted"/>
<reference evidence="3" key="1">
    <citation type="journal article" date="2005" name="Nature">
        <title>Sequencing of Aspergillus nidulans and comparative analysis with A. fumigatus and A. oryzae.</title>
        <authorList>
            <person name="Galagan J.E."/>
            <person name="Calvo S.E."/>
            <person name="Cuomo C."/>
            <person name="Ma L.J."/>
            <person name="Wortman J.R."/>
            <person name="Batzoglou S."/>
            <person name="Lee S.I."/>
            <person name="Basturkmen M."/>
            <person name="Spevak C.C."/>
            <person name="Clutterbuck J."/>
            <person name="Kapitonov V."/>
            <person name="Jurka J."/>
            <person name="Scazzocchio C."/>
            <person name="Farman M."/>
            <person name="Butler J."/>
            <person name="Purcell S."/>
            <person name="Harris S."/>
            <person name="Braus G.H."/>
            <person name="Draht O."/>
            <person name="Busch S."/>
            <person name="D'Enfert C."/>
            <person name="Bouchier C."/>
            <person name="Goldman G.H."/>
            <person name="Bell-Pedersen D."/>
            <person name="Griffiths-Jones S."/>
            <person name="Doonan J.H."/>
            <person name="Yu J."/>
            <person name="Vienken K."/>
            <person name="Pain A."/>
            <person name="Freitag M."/>
            <person name="Selker E.U."/>
            <person name="Archer D.B."/>
            <person name="Penalva M.A."/>
            <person name="Oakley B.R."/>
            <person name="Momany M."/>
            <person name="Tanaka T."/>
            <person name="Kumagai T."/>
            <person name="Asai K."/>
            <person name="Machida M."/>
            <person name="Nierman W.C."/>
            <person name="Denning D.W."/>
            <person name="Caddick M."/>
            <person name="Hynes M."/>
            <person name="Paoletti M."/>
            <person name="Fischer R."/>
            <person name="Miller B."/>
            <person name="Dyer P."/>
            <person name="Sachs M.S."/>
            <person name="Osmani S.A."/>
            <person name="Birren B.W."/>
        </authorList>
    </citation>
    <scope>NUCLEOTIDE SEQUENCE [LARGE SCALE GENOMIC DNA]</scope>
    <source>
        <strain evidence="3">FGSC A4 / ATCC 38163 / CBS 112.46 / NRRL 194 / M139</strain>
    </source>
</reference>
<dbReference type="VEuPathDB" id="FungiDB:AN4970"/>
<feature type="signal peptide" evidence="1">
    <location>
        <begin position="1"/>
        <end position="20"/>
    </location>
</feature>
<dbReference type="EMBL" id="BN001303">
    <property type="protein sequence ID" value="CBF76370.1"/>
    <property type="molecule type" value="Genomic_DNA"/>
</dbReference>
<accession>C8V901</accession>
<dbReference type="OrthoDB" id="10593554at2759"/>
<dbReference type="KEGG" id="ani:ANIA_04970"/>
<accession>Q5B3B0</accession>
<evidence type="ECO:0000313" key="3">
    <source>
        <dbReference type="Proteomes" id="UP000000560"/>
    </source>
</evidence>
<organism evidence="2 3">
    <name type="scientific">Emericella nidulans (strain FGSC A4 / ATCC 38163 / CBS 112.46 / NRRL 194 / M139)</name>
    <name type="common">Aspergillus nidulans</name>
    <dbReference type="NCBI Taxonomy" id="227321"/>
    <lineage>
        <taxon>Eukaryota</taxon>
        <taxon>Fungi</taxon>
        <taxon>Dikarya</taxon>
        <taxon>Ascomycota</taxon>
        <taxon>Pezizomycotina</taxon>
        <taxon>Eurotiomycetes</taxon>
        <taxon>Eurotiomycetidae</taxon>
        <taxon>Eurotiales</taxon>
        <taxon>Aspergillaceae</taxon>
        <taxon>Aspergillus</taxon>
        <taxon>Aspergillus subgen. Nidulantes</taxon>
    </lineage>
</organism>
<keyword evidence="1" id="KW-0732">Signal</keyword>
<gene>
    <name evidence="2" type="ORF">ANIA_04970</name>
</gene>